<dbReference type="InterPro" id="IPR038726">
    <property type="entry name" value="PDDEXK_AddAB-type"/>
</dbReference>
<dbReference type="Proteomes" id="UP000034588">
    <property type="component" value="Unassembled WGS sequence"/>
</dbReference>
<name>A0A0G1VXF5_9BACT</name>
<dbReference type="InterPro" id="IPR011604">
    <property type="entry name" value="PDDEXK-like_dom_sf"/>
</dbReference>
<dbReference type="Pfam" id="PF12705">
    <property type="entry name" value="PDDEXK_1"/>
    <property type="match status" value="1"/>
</dbReference>
<organism evidence="2 3">
    <name type="scientific">Candidatus Gottesmanbacteria bacterium GW2011_GWB1_49_7</name>
    <dbReference type="NCBI Taxonomy" id="1618448"/>
    <lineage>
        <taxon>Bacteria</taxon>
        <taxon>Candidatus Gottesmaniibacteriota</taxon>
    </lineage>
</organism>
<feature type="domain" description="PD-(D/E)XK endonuclease-like" evidence="1">
    <location>
        <begin position="10"/>
        <end position="248"/>
    </location>
</feature>
<evidence type="ECO:0000259" key="1">
    <source>
        <dbReference type="Pfam" id="PF12705"/>
    </source>
</evidence>
<gene>
    <name evidence="2" type="ORF">UY48_C0025G0007</name>
</gene>
<evidence type="ECO:0000313" key="2">
    <source>
        <dbReference type="EMBL" id="KKW11138.1"/>
    </source>
</evidence>
<sequence>MKDKYSAVWVSHSSIGDYLKCPRGYFIKNIYRDPKTNHKVMLMEPPLALGQVVHEVLDSISALPVENRQIDSLLALYEEKWKNVTGKRGGFRDAEEEKKFKDRGANMIARVMASPGPLKNKAIKIRQDLPHFWLSEEENIILCGKIDWLEHVPESDSVRIIDFKTGKFDEDEDSLQLPIYLLLAAHCQTKPVAGAAYWYLERDDTPTAVSLPNGEDATKRVMEHARMIALARKVERFVCKQKDGCRSCRPLENILKGNAKFVGVGGYNQDIYVSA</sequence>
<dbReference type="AlphaFoldDB" id="A0A0G1VXF5"/>
<protein>
    <recommendedName>
        <fullName evidence="1">PD-(D/E)XK endonuclease-like domain-containing protein</fullName>
    </recommendedName>
</protein>
<evidence type="ECO:0000313" key="3">
    <source>
        <dbReference type="Proteomes" id="UP000034588"/>
    </source>
</evidence>
<dbReference type="EMBL" id="LCQD01000025">
    <property type="protein sequence ID" value="KKW11138.1"/>
    <property type="molecule type" value="Genomic_DNA"/>
</dbReference>
<reference evidence="2 3" key="1">
    <citation type="journal article" date="2015" name="Nature">
        <title>rRNA introns, odd ribosomes, and small enigmatic genomes across a large radiation of phyla.</title>
        <authorList>
            <person name="Brown C.T."/>
            <person name="Hug L.A."/>
            <person name="Thomas B.C."/>
            <person name="Sharon I."/>
            <person name="Castelle C.J."/>
            <person name="Singh A."/>
            <person name="Wilkins M.J."/>
            <person name="Williams K.H."/>
            <person name="Banfield J.F."/>
        </authorList>
    </citation>
    <scope>NUCLEOTIDE SEQUENCE [LARGE SCALE GENOMIC DNA]</scope>
</reference>
<comment type="caution">
    <text evidence="2">The sequence shown here is derived from an EMBL/GenBank/DDBJ whole genome shotgun (WGS) entry which is preliminary data.</text>
</comment>
<dbReference type="Gene3D" id="3.90.320.10">
    <property type="match status" value="1"/>
</dbReference>
<accession>A0A0G1VXF5</accession>
<proteinExistence type="predicted"/>